<evidence type="ECO:0000313" key="3">
    <source>
        <dbReference type="Proteomes" id="UP000829196"/>
    </source>
</evidence>
<gene>
    <name evidence="2" type="ORF">KFK09_026835</name>
</gene>
<feature type="signal peptide" evidence="1">
    <location>
        <begin position="1"/>
        <end position="24"/>
    </location>
</feature>
<evidence type="ECO:0000256" key="1">
    <source>
        <dbReference type="SAM" id="SignalP"/>
    </source>
</evidence>
<dbReference type="AlphaFoldDB" id="A0A8T3A9T7"/>
<accession>A0A8T3A9T7</accession>
<keyword evidence="3" id="KW-1185">Reference proteome</keyword>
<evidence type="ECO:0000313" key="2">
    <source>
        <dbReference type="EMBL" id="KAI0492562.1"/>
    </source>
</evidence>
<organism evidence="2 3">
    <name type="scientific">Dendrobium nobile</name>
    <name type="common">Orchid</name>
    <dbReference type="NCBI Taxonomy" id="94219"/>
    <lineage>
        <taxon>Eukaryota</taxon>
        <taxon>Viridiplantae</taxon>
        <taxon>Streptophyta</taxon>
        <taxon>Embryophyta</taxon>
        <taxon>Tracheophyta</taxon>
        <taxon>Spermatophyta</taxon>
        <taxon>Magnoliopsida</taxon>
        <taxon>Liliopsida</taxon>
        <taxon>Asparagales</taxon>
        <taxon>Orchidaceae</taxon>
        <taxon>Epidendroideae</taxon>
        <taxon>Malaxideae</taxon>
        <taxon>Dendrobiinae</taxon>
        <taxon>Dendrobium</taxon>
    </lineage>
</organism>
<comment type="caution">
    <text evidence="2">The sequence shown here is derived from an EMBL/GenBank/DDBJ whole genome shotgun (WGS) entry which is preliminary data.</text>
</comment>
<name>A0A8T3A9T7_DENNO</name>
<dbReference type="Proteomes" id="UP000829196">
    <property type="component" value="Unassembled WGS sequence"/>
</dbReference>
<proteinExistence type="predicted"/>
<feature type="chain" id="PRO_5035927681" evidence="1">
    <location>
        <begin position="25"/>
        <end position="151"/>
    </location>
</feature>
<protein>
    <submittedName>
        <fullName evidence="2">Uncharacterized protein</fullName>
    </submittedName>
</protein>
<dbReference type="EMBL" id="JAGYWB010000018">
    <property type="protein sequence ID" value="KAI0492562.1"/>
    <property type="molecule type" value="Genomic_DNA"/>
</dbReference>
<keyword evidence="1" id="KW-0732">Signal</keyword>
<sequence>MYNRIEKMSLLLLFFLKIRLNVQQDPPLCISNSKRLLICKSLLVDDLNGVHRQVEFVIIVIMEAAEIYTAIRGKILKSLGARRPASCYLMAAKAASEERSGFEEQSGLRKSVGTCHGNREEEDQLRAWKVARNVLGFANIMGVKSPSSFLN</sequence>
<reference evidence="2" key="1">
    <citation type="journal article" date="2022" name="Front. Genet.">
        <title>Chromosome-Scale Assembly of the Dendrobium nobile Genome Provides Insights Into the Molecular Mechanism of the Biosynthesis of the Medicinal Active Ingredient of Dendrobium.</title>
        <authorList>
            <person name="Xu Q."/>
            <person name="Niu S.-C."/>
            <person name="Li K.-L."/>
            <person name="Zheng P.-J."/>
            <person name="Zhang X.-J."/>
            <person name="Jia Y."/>
            <person name="Liu Y."/>
            <person name="Niu Y.-X."/>
            <person name="Yu L.-H."/>
            <person name="Chen D.-F."/>
            <person name="Zhang G.-Q."/>
        </authorList>
    </citation>
    <scope>NUCLEOTIDE SEQUENCE</scope>
    <source>
        <tissue evidence="2">Leaf</tissue>
    </source>
</reference>